<accession>A0A2G5TWR9</accession>
<dbReference type="PANTHER" id="PTHR21503:SF8">
    <property type="entry name" value="F-BOX ASSOCIATED DOMAIN-CONTAINING PROTEIN-RELATED"/>
    <property type="match status" value="1"/>
</dbReference>
<name>A0A2G5TWR9_9PELO</name>
<evidence type="ECO:0000313" key="2">
    <source>
        <dbReference type="EMBL" id="PIC31749.1"/>
    </source>
</evidence>
<proteinExistence type="predicted"/>
<feature type="domain" description="F-box" evidence="1">
    <location>
        <begin position="27"/>
        <end position="72"/>
    </location>
</feature>
<dbReference type="Proteomes" id="UP000230233">
    <property type="component" value="Chromosome IV"/>
</dbReference>
<protein>
    <recommendedName>
        <fullName evidence="1">F-box domain-containing protein</fullName>
    </recommendedName>
</protein>
<dbReference type="AlphaFoldDB" id="A0A2G5TWR9"/>
<evidence type="ECO:0000313" key="3">
    <source>
        <dbReference type="Proteomes" id="UP000230233"/>
    </source>
</evidence>
<dbReference type="PROSITE" id="PS50181">
    <property type="entry name" value="FBOX"/>
    <property type="match status" value="1"/>
</dbReference>
<dbReference type="Pfam" id="PF07735">
    <property type="entry name" value="FBA_2"/>
    <property type="match status" value="1"/>
</dbReference>
<organism evidence="2 3">
    <name type="scientific">Caenorhabditis nigoni</name>
    <dbReference type="NCBI Taxonomy" id="1611254"/>
    <lineage>
        <taxon>Eukaryota</taxon>
        <taxon>Metazoa</taxon>
        <taxon>Ecdysozoa</taxon>
        <taxon>Nematoda</taxon>
        <taxon>Chromadorea</taxon>
        <taxon>Rhabditida</taxon>
        <taxon>Rhabditina</taxon>
        <taxon>Rhabditomorpha</taxon>
        <taxon>Rhabditoidea</taxon>
        <taxon>Rhabditidae</taxon>
        <taxon>Peloderinae</taxon>
        <taxon>Caenorhabditis</taxon>
    </lineage>
</organism>
<reference evidence="3" key="1">
    <citation type="submission" date="2017-10" db="EMBL/GenBank/DDBJ databases">
        <title>Rapid genome shrinkage in a self-fertile nematode reveals novel sperm competition proteins.</title>
        <authorList>
            <person name="Yin D."/>
            <person name="Schwarz E.M."/>
            <person name="Thomas C.G."/>
            <person name="Felde R.L."/>
            <person name="Korf I.F."/>
            <person name="Cutter A.D."/>
            <person name="Schartner C.M."/>
            <person name="Ralston E.J."/>
            <person name="Meyer B.J."/>
            <person name="Haag E.S."/>
        </authorList>
    </citation>
    <scope>NUCLEOTIDE SEQUENCE [LARGE SCALE GENOMIC DNA]</scope>
    <source>
        <strain evidence="3">JU1422</strain>
    </source>
</reference>
<gene>
    <name evidence="2" type="primary">Cnig_chr_IV.g12339</name>
    <name evidence="2" type="ORF">B9Z55_012339</name>
</gene>
<dbReference type="EMBL" id="PDUG01000004">
    <property type="protein sequence ID" value="PIC31749.1"/>
    <property type="molecule type" value="Genomic_DNA"/>
</dbReference>
<dbReference type="InterPro" id="IPR001810">
    <property type="entry name" value="F-box_dom"/>
</dbReference>
<dbReference type="InterPro" id="IPR012885">
    <property type="entry name" value="F-box_Sdz-33"/>
</dbReference>
<dbReference type="PANTHER" id="PTHR21503">
    <property type="entry name" value="F-BOX-CONTAINING HYPOTHETICAL PROTEIN C.ELEGANS"/>
    <property type="match status" value="1"/>
</dbReference>
<comment type="caution">
    <text evidence="2">The sequence shown here is derived from an EMBL/GenBank/DDBJ whole genome shotgun (WGS) entry which is preliminary data.</text>
</comment>
<sequence length="509" mass="58892">MSVNGTEMALLQRFGQLNIRKKSPKSRIPLFKLPQLVLLECIENLDVLEILIFSLLSKRAKSTVKLIRWNPLDLRLKFEDDTHICLKFPSDPSREWVVDYDKESSYPYFQSTLKGPNVSRHLVLKDNGNAMGEIKQMIEHICEVFRSSICGIDIFEESLIEWVINLQSTIQYVSINDDIIISVQTLNRIFKNLKVTEFFRLGSIKTDQKFEITEPIPSRLVTIYKSYWFTLPAILNGRIWIIKYDDEYNSSEYPYFQSKLTGPKVVHYLLLKDDVGAIEDSKQMTEHICKVFHSPITDIQIGEESVIEWVVKFQPTIRCLLIPESVVISVETLDRILKNIKIKEFLMLGSVAKDKNIQIVEPIPPHSIIVCDSHWITLPSILNGTNSTIRLFGSKLTPMDINTILKEWQMGSKLRNLQYLEIDAVTLEDPHSFADETFQGLNVTRSRDNDGRPTTVKIHDDLIYQLQEAEMVFNLTRSDGMIGSILLWFEADEDPKSIMICFQVWRRQI</sequence>
<evidence type="ECO:0000259" key="1">
    <source>
        <dbReference type="PROSITE" id="PS50181"/>
    </source>
</evidence>
<dbReference type="Pfam" id="PF00646">
    <property type="entry name" value="F-box"/>
    <property type="match status" value="1"/>
</dbReference>
<keyword evidence="3" id="KW-1185">Reference proteome</keyword>